<accession>A0A6B3NTY6</accession>
<evidence type="ECO:0000313" key="4">
    <source>
        <dbReference type="Proteomes" id="UP000482634"/>
    </source>
</evidence>
<gene>
    <name evidence="1" type="ORF">G3435_07880</name>
    <name evidence="2" type="ORF">G3436_12350</name>
</gene>
<organism evidence="2 4">
    <name type="scientific">Pseudomonas brassicae</name>
    <dbReference type="NCBI Taxonomy" id="2708063"/>
    <lineage>
        <taxon>Bacteria</taxon>
        <taxon>Pseudomonadati</taxon>
        <taxon>Pseudomonadota</taxon>
        <taxon>Gammaproteobacteria</taxon>
        <taxon>Pseudomonadales</taxon>
        <taxon>Pseudomonadaceae</taxon>
        <taxon>Pseudomonas</taxon>
    </lineage>
</organism>
<evidence type="ECO:0000313" key="1">
    <source>
        <dbReference type="EMBL" id="NER59913.1"/>
    </source>
</evidence>
<sequence>MAHTLITRWQRLFERTPTGYRPGVTLAHLRRNLGLADCELLDSGRARFALADANLCFEVHERTESQLLMHLVLCEFQLQRPALAQGSARLELQHTGVLRRTGLHWRLRSGDPALRVQLQQRLAQDLAVQQALMPLDFKRLRLVLAHGSWSLTLEHMGGAEVVNRLPAFRRYISLDARQRDLLLTALAGLSRLIEGL</sequence>
<dbReference type="Proteomes" id="UP000482634">
    <property type="component" value="Unassembled WGS sequence"/>
</dbReference>
<name>A0A6B3NTY6_9PSED</name>
<reference evidence="3 4" key="1">
    <citation type="submission" date="2020-02" db="EMBL/GenBank/DDBJ databases">
        <title>Broccoli isolated Pseudomonas sp.</title>
        <authorList>
            <person name="Fujikawa T."/>
            <person name="Sawada H."/>
        </authorList>
    </citation>
    <scope>NUCLEOTIDE SEQUENCE [LARGE SCALE GENOMIC DNA]</scope>
    <source>
        <strain evidence="2 4">MAFF212427</strain>
        <strain evidence="1 3">MAFF212428</strain>
    </source>
</reference>
<dbReference type="InterPro" id="IPR021500">
    <property type="entry name" value="DUF3156"/>
</dbReference>
<dbReference type="EMBL" id="JAAHBV010000147">
    <property type="protein sequence ID" value="NER59913.1"/>
    <property type="molecule type" value="Genomic_DNA"/>
</dbReference>
<comment type="caution">
    <text evidence="2">The sequence shown here is derived from an EMBL/GenBank/DDBJ whole genome shotgun (WGS) entry which is preliminary data.</text>
</comment>
<proteinExistence type="predicted"/>
<evidence type="ECO:0000313" key="2">
    <source>
        <dbReference type="EMBL" id="NER64531.1"/>
    </source>
</evidence>
<accession>A0A6M0CTZ2</accession>
<protein>
    <submittedName>
        <fullName evidence="2">DUF3156 family protein</fullName>
    </submittedName>
</protein>
<evidence type="ECO:0000313" key="3">
    <source>
        <dbReference type="Proteomes" id="UP000480410"/>
    </source>
</evidence>
<dbReference type="AlphaFoldDB" id="A0A6B3NTY6"/>
<keyword evidence="4" id="KW-1185">Reference proteome</keyword>
<dbReference type="Pfam" id="PF11354">
    <property type="entry name" value="DUF3156"/>
    <property type="match status" value="1"/>
</dbReference>
<dbReference type="EMBL" id="JAAHBU010000154">
    <property type="protein sequence ID" value="NER64531.1"/>
    <property type="molecule type" value="Genomic_DNA"/>
</dbReference>
<dbReference type="Proteomes" id="UP000480410">
    <property type="component" value="Unassembled WGS sequence"/>
</dbReference>
<dbReference type="RefSeq" id="WP_163945250.1">
    <property type="nucleotide sequence ID" value="NZ_JAAHBU010000154.1"/>
</dbReference>